<dbReference type="InterPro" id="IPR050569">
    <property type="entry name" value="TAAR"/>
</dbReference>
<sequence length="394" mass="42817">MLVCVRRNVTGGEAQGLAERRGIAVNVVRSVTAQAVPDSLLLSVVMRDFPRNLTLETGWMSGRSCSNGSEESWLGCSLVSRSLVVTFMLLLACAVVAGNFITVAVFLSTKESRTPQGYLKVSLALADLAVGLLVLPFSAYTEIALLGSPSRPPWQPGYSATGGGALWQPCSLVGVVFAGCTFVSISTIFLLSVERGVAILRPLHKEVVITRRRTWLLILLSWFSSFLLATAPLLSSGHFSLEYSECSRMCNYALVAGAPPQPGGSILLLFPAFDFTILGGTVIVNALSFRTIHRYSERRKFLAELGNLPASLRPSSSDIKAAKTIGILTLIFTASFSPVAAFVLGNVMGYRWCSFSFFAFWVLASNSCCNVIIYSVRDQRFRKGLHQLFHKTPH</sequence>
<dbReference type="OrthoDB" id="6376512at2759"/>
<keyword evidence="4 9" id="KW-1133">Transmembrane helix</keyword>
<dbReference type="SUPFAM" id="SSF81321">
    <property type="entry name" value="Family A G protein-coupled receptor-like"/>
    <property type="match status" value="1"/>
</dbReference>
<dbReference type="InterPro" id="IPR017452">
    <property type="entry name" value="GPCR_Rhodpsn_7TM"/>
</dbReference>
<reference evidence="11 12" key="1">
    <citation type="journal article" date="2018" name="Nat. Ecol. Evol.">
        <title>Shark genomes provide insights into elasmobranch evolution and the origin of vertebrates.</title>
        <authorList>
            <person name="Hara Y"/>
            <person name="Yamaguchi K"/>
            <person name="Onimaru K"/>
            <person name="Kadota M"/>
            <person name="Koyanagi M"/>
            <person name="Keeley SD"/>
            <person name="Tatsumi K"/>
            <person name="Tanaka K"/>
            <person name="Motone F"/>
            <person name="Kageyama Y"/>
            <person name="Nozu R"/>
            <person name="Adachi N"/>
            <person name="Nishimura O"/>
            <person name="Nakagawa R"/>
            <person name="Tanegashima C"/>
            <person name="Kiyatake I"/>
            <person name="Matsumoto R"/>
            <person name="Murakumo K"/>
            <person name="Nishida K"/>
            <person name="Terakita A"/>
            <person name="Kuratani S"/>
            <person name="Sato K"/>
            <person name="Hyodo S Kuraku.S."/>
        </authorList>
    </citation>
    <scope>NUCLEOTIDE SEQUENCE [LARGE SCALE GENOMIC DNA]</scope>
</reference>
<dbReference type="AlphaFoldDB" id="A0A401SBB9"/>
<evidence type="ECO:0000256" key="6">
    <source>
        <dbReference type="ARBA" id="ARBA00023136"/>
    </source>
</evidence>
<dbReference type="FunFam" id="1.20.1070.10:FF:000232">
    <property type="entry name" value="Uncharacterized protein"/>
    <property type="match status" value="1"/>
</dbReference>
<feature type="transmembrane region" description="Helical" evidence="9">
    <location>
        <begin position="166"/>
        <end position="193"/>
    </location>
</feature>
<dbReference type="Gene3D" id="1.20.1070.10">
    <property type="entry name" value="Rhodopsin 7-helix transmembrane proteins"/>
    <property type="match status" value="1"/>
</dbReference>
<dbReference type="Pfam" id="PF00001">
    <property type="entry name" value="7tm_1"/>
    <property type="match status" value="1"/>
</dbReference>
<dbReference type="PANTHER" id="PTHR24249:SF307">
    <property type="entry name" value="TRACE AMINE-ASSOCIATED RECEPTOR 5"/>
    <property type="match status" value="1"/>
</dbReference>
<evidence type="ECO:0000256" key="8">
    <source>
        <dbReference type="ARBA" id="ARBA00023224"/>
    </source>
</evidence>
<organism evidence="11 12">
    <name type="scientific">Chiloscyllium punctatum</name>
    <name type="common">Brownbanded bambooshark</name>
    <name type="synonym">Hemiscyllium punctatum</name>
    <dbReference type="NCBI Taxonomy" id="137246"/>
    <lineage>
        <taxon>Eukaryota</taxon>
        <taxon>Metazoa</taxon>
        <taxon>Chordata</taxon>
        <taxon>Craniata</taxon>
        <taxon>Vertebrata</taxon>
        <taxon>Chondrichthyes</taxon>
        <taxon>Elasmobranchii</taxon>
        <taxon>Galeomorphii</taxon>
        <taxon>Galeoidea</taxon>
        <taxon>Orectolobiformes</taxon>
        <taxon>Hemiscylliidae</taxon>
        <taxon>Chiloscyllium</taxon>
    </lineage>
</organism>
<dbReference type="OMA" id="PLCTLCC"/>
<keyword evidence="5" id="KW-0297">G-protein coupled receptor</keyword>
<evidence type="ECO:0000256" key="7">
    <source>
        <dbReference type="ARBA" id="ARBA00023170"/>
    </source>
</evidence>
<keyword evidence="7" id="KW-0675">Receptor</keyword>
<dbReference type="Proteomes" id="UP000287033">
    <property type="component" value="Unassembled WGS sequence"/>
</dbReference>
<dbReference type="GO" id="GO:0005886">
    <property type="term" value="C:plasma membrane"/>
    <property type="evidence" value="ECO:0007669"/>
    <property type="project" value="UniProtKB-SubCell"/>
</dbReference>
<gene>
    <name evidence="11" type="ORF">chiPu_0006118</name>
</gene>
<name>A0A401SBB9_CHIPU</name>
<dbReference type="PROSITE" id="PS50262">
    <property type="entry name" value="G_PROTEIN_RECEP_F1_2"/>
    <property type="match status" value="1"/>
</dbReference>
<dbReference type="PANTHER" id="PTHR24249">
    <property type="entry name" value="HISTAMINE RECEPTOR-RELATED G-PROTEIN COUPLED RECEPTOR"/>
    <property type="match status" value="1"/>
</dbReference>
<dbReference type="STRING" id="137246.A0A401SBB9"/>
<evidence type="ECO:0000256" key="3">
    <source>
        <dbReference type="ARBA" id="ARBA00022692"/>
    </source>
</evidence>
<dbReference type="CDD" id="cd00637">
    <property type="entry name" value="7tm_classA_rhodopsin-like"/>
    <property type="match status" value="1"/>
</dbReference>
<evidence type="ECO:0000313" key="11">
    <source>
        <dbReference type="EMBL" id="GCC27692.1"/>
    </source>
</evidence>
<feature type="transmembrane region" description="Helical" evidence="9">
    <location>
        <begin position="325"/>
        <end position="345"/>
    </location>
</feature>
<dbReference type="EMBL" id="BEZZ01000174">
    <property type="protein sequence ID" value="GCC27692.1"/>
    <property type="molecule type" value="Genomic_DNA"/>
</dbReference>
<feature type="transmembrane region" description="Helical" evidence="9">
    <location>
        <begin position="214"/>
        <end position="234"/>
    </location>
</feature>
<keyword evidence="8" id="KW-0807">Transducer</keyword>
<feature type="domain" description="G-protein coupled receptors family 1 profile" evidence="10">
    <location>
        <begin position="98"/>
        <end position="374"/>
    </location>
</feature>
<comment type="caution">
    <text evidence="11">The sequence shown here is derived from an EMBL/GenBank/DDBJ whole genome shotgun (WGS) entry which is preliminary data.</text>
</comment>
<keyword evidence="3 9" id="KW-0812">Transmembrane</keyword>
<dbReference type="GO" id="GO:0001594">
    <property type="term" value="F:trace-amine receptor activity"/>
    <property type="evidence" value="ECO:0007669"/>
    <property type="project" value="TreeGrafter"/>
</dbReference>
<keyword evidence="6 9" id="KW-0472">Membrane</keyword>
<feature type="transmembrane region" description="Helical" evidence="9">
    <location>
        <begin position="83"/>
        <end position="109"/>
    </location>
</feature>
<accession>A0A401SBB9</accession>
<evidence type="ECO:0000256" key="1">
    <source>
        <dbReference type="ARBA" id="ARBA00004651"/>
    </source>
</evidence>
<feature type="transmembrane region" description="Helical" evidence="9">
    <location>
        <begin position="266"/>
        <end position="289"/>
    </location>
</feature>
<proteinExistence type="predicted"/>
<dbReference type="PRINTS" id="PR00237">
    <property type="entry name" value="GPCRRHODOPSN"/>
</dbReference>
<feature type="transmembrane region" description="Helical" evidence="9">
    <location>
        <begin position="357"/>
        <end position="376"/>
    </location>
</feature>
<feature type="transmembrane region" description="Helical" evidence="9">
    <location>
        <begin position="121"/>
        <end position="146"/>
    </location>
</feature>
<evidence type="ECO:0000259" key="10">
    <source>
        <dbReference type="PROSITE" id="PS50262"/>
    </source>
</evidence>
<keyword evidence="12" id="KW-1185">Reference proteome</keyword>
<evidence type="ECO:0000256" key="9">
    <source>
        <dbReference type="SAM" id="Phobius"/>
    </source>
</evidence>
<evidence type="ECO:0000256" key="4">
    <source>
        <dbReference type="ARBA" id="ARBA00022989"/>
    </source>
</evidence>
<evidence type="ECO:0000313" key="12">
    <source>
        <dbReference type="Proteomes" id="UP000287033"/>
    </source>
</evidence>
<evidence type="ECO:0000256" key="5">
    <source>
        <dbReference type="ARBA" id="ARBA00023040"/>
    </source>
</evidence>
<evidence type="ECO:0000256" key="2">
    <source>
        <dbReference type="ARBA" id="ARBA00022475"/>
    </source>
</evidence>
<keyword evidence="2" id="KW-1003">Cell membrane</keyword>
<dbReference type="InterPro" id="IPR000276">
    <property type="entry name" value="GPCR_Rhodpsn"/>
</dbReference>
<protein>
    <recommendedName>
        <fullName evidence="10">G-protein coupled receptors family 1 profile domain-containing protein</fullName>
    </recommendedName>
</protein>
<comment type="subcellular location">
    <subcellularLocation>
        <location evidence="1">Cell membrane</location>
        <topology evidence="1">Multi-pass membrane protein</topology>
    </subcellularLocation>
</comment>